<evidence type="ECO:0000313" key="3">
    <source>
        <dbReference type="Proteomes" id="UP000317429"/>
    </source>
</evidence>
<proteinExistence type="predicted"/>
<dbReference type="AlphaFoldDB" id="A0A518D5A5"/>
<evidence type="ECO:0008006" key="4">
    <source>
        <dbReference type="Google" id="ProtNLM"/>
    </source>
</evidence>
<keyword evidence="3" id="KW-1185">Reference proteome</keyword>
<keyword evidence="1" id="KW-0732">Signal</keyword>
<name>A0A518D5A5_9BACT</name>
<feature type="chain" id="PRO_5021961751" description="Glycosyl hydrolase-like 10 domain-containing protein" evidence="1">
    <location>
        <begin position="21"/>
        <end position="397"/>
    </location>
</feature>
<protein>
    <recommendedName>
        <fullName evidence="4">Glycosyl hydrolase-like 10 domain-containing protein</fullName>
    </recommendedName>
</protein>
<gene>
    <name evidence="2" type="ORF">Pla175_00100</name>
</gene>
<feature type="signal peptide" evidence="1">
    <location>
        <begin position="1"/>
        <end position="20"/>
    </location>
</feature>
<reference evidence="2 3" key="1">
    <citation type="submission" date="2019-02" db="EMBL/GenBank/DDBJ databases">
        <title>Deep-cultivation of Planctomycetes and their phenomic and genomic characterization uncovers novel biology.</title>
        <authorList>
            <person name="Wiegand S."/>
            <person name="Jogler M."/>
            <person name="Boedeker C."/>
            <person name="Pinto D."/>
            <person name="Vollmers J."/>
            <person name="Rivas-Marin E."/>
            <person name="Kohn T."/>
            <person name="Peeters S.H."/>
            <person name="Heuer A."/>
            <person name="Rast P."/>
            <person name="Oberbeckmann S."/>
            <person name="Bunk B."/>
            <person name="Jeske O."/>
            <person name="Meyerdierks A."/>
            <person name="Storesund J.E."/>
            <person name="Kallscheuer N."/>
            <person name="Luecker S."/>
            <person name="Lage O.M."/>
            <person name="Pohl T."/>
            <person name="Merkel B.J."/>
            <person name="Hornburger P."/>
            <person name="Mueller R.-W."/>
            <person name="Bruemmer F."/>
            <person name="Labrenz M."/>
            <person name="Spormann A.M."/>
            <person name="Op den Camp H."/>
            <person name="Overmann J."/>
            <person name="Amann R."/>
            <person name="Jetten M.S.M."/>
            <person name="Mascher T."/>
            <person name="Medema M.H."/>
            <person name="Devos D.P."/>
            <person name="Kaster A.-K."/>
            <person name="Ovreas L."/>
            <person name="Rohde M."/>
            <person name="Galperin M.Y."/>
            <person name="Jogler C."/>
        </authorList>
    </citation>
    <scope>NUCLEOTIDE SEQUENCE [LARGE SCALE GENOMIC DNA]</scope>
    <source>
        <strain evidence="2 3">Pla175</strain>
    </source>
</reference>
<dbReference type="Proteomes" id="UP000317429">
    <property type="component" value="Chromosome"/>
</dbReference>
<accession>A0A518D5A5</accession>
<dbReference type="KEGG" id="pnd:Pla175_00100"/>
<dbReference type="OrthoDB" id="1113833at2"/>
<dbReference type="RefSeq" id="WP_145280085.1">
    <property type="nucleotide sequence ID" value="NZ_CP036291.1"/>
</dbReference>
<sequence length="397" mass="44287" precursor="true">MRKILVPLCGLWLACASAPAELPLAERAGNARQIKVFQAWNPIDHADYPLADNADRLRAAAKHAVIWEEPVSQLGYGVQLVLGAQWDHQHGGLATRFTQKSAQQALANRRVMLGLNPHMVFLLEVRWRDAPGSFLPEESPYWKRNADGTRVKGWDNGPEPYYLMDPDNPEFAANIARQCKLALDSGIYDGVMFDWDGHPPIVRAVRQAIGEGLIIVNIHDRIDEGRAYGKLINGAFMELSPAGPGYRGRTLGSWESSRKALLEFEQAFREPRVNCFEVWGGRDDLRRMRAATTLMLTHSNGAVLYADPNPLASPDHLHDWYAFWDAPLGKPTGEARKRQDGAYQRRFEGGAAVYNPLGNGAVTIEFDQKLERASDGEVGTRFELQDADGDLFLPTDD</sequence>
<dbReference type="EMBL" id="CP036291">
    <property type="protein sequence ID" value="QDU86660.1"/>
    <property type="molecule type" value="Genomic_DNA"/>
</dbReference>
<dbReference type="PROSITE" id="PS51257">
    <property type="entry name" value="PROKAR_LIPOPROTEIN"/>
    <property type="match status" value="1"/>
</dbReference>
<organism evidence="2 3">
    <name type="scientific">Pirellulimonas nuda</name>
    <dbReference type="NCBI Taxonomy" id="2528009"/>
    <lineage>
        <taxon>Bacteria</taxon>
        <taxon>Pseudomonadati</taxon>
        <taxon>Planctomycetota</taxon>
        <taxon>Planctomycetia</taxon>
        <taxon>Pirellulales</taxon>
        <taxon>Lacipirellulaceae</taxon>
        <taxon>Pirellulimonas</taxon>
    </lineage>
</organism>
<evidence type="ECO:0000313" key="2">
    <source>
        <dbReference type="EMBL" id="QDU86660.1"/>
    </source>
</evidence>
<evidence type="ECO:0000256" key="1">
    <source>
        <dbReference type="SAM" id="SignalP"/>
    </source>
</evidence>